<comment type="subcellular location">
    <subcellularLocation>
        <location evidence="8">Cytoplasm</location>
    </subcellularLocation>
    <subcellularLocation>
        <location evidence="8">Endoplasmic reticulum</location>
    </subcellularLocation>
</comment>
<dbReference type="InterPro" id="IPR027542">
    <property type="entry name" value="ATPase_ArsA/GET3_euk"/>
</dbReference>
<comment type="caution">
    <text evidence="10">The sequence shown here is derived from an EMBL/GenBank/DDBJ whole genome shotgun (WGS) entry which is preliminary data.</text>
</comment>
<reference evidence="10 11" key="1">
    <citation type="submission" date="2016-10" db="EMBL/GenBank/DDBJ databases">
        <title>Reductive evolution of mitochondrial metabolism and differential evolution of invasion-related proteins in Cryptosporidium.</title>
        <authorList>
            <person name="Liu S."/>
            <person name="Roellig D.M."/>
            <person name="Guo Y."/>
            <person name="Li N."/>
            <person name="Frace M.A."/>
            <person name="Tang K."/>
            <person name="Zhang L."/>
            <person name="Feng Y."/>
            <person name="Xiao L."/>
        </authorList>
    </citation>
    <scope>NUCLEOTIDE SEQUENCE [LARGE SCALE GENOMIC DNA]</scope>
    <source>
        <strain evidence="10">30847</strain>
    </source>
</reference>
<evidence type="ECO:0000256" key="4">
    <source>
        <dbReference type="ARBA" id="ARBA00022741"/>
    </source>
</evidence>
<protein>
    <recommendedName>
        <fullName evidence="8">ATPase ASNA1 homolog</fullName>
        <ecNumber evidence="8">3.6.-.-</ecNumber>
    </recommendedName>
    <alternativeName>
        <fullName evidence="8">Arsenical pump-driving ATPase homolog</fullName>
    </alternativeName>
    <alternativeName>
        <fullName evidence="8">Arsenite-stimulated ATPase</fullName>
    </alternativeName>
</protein>
<dbReference type="GO" id="GO:0016887">
    <property type="term" value="F:ATP hydrolysis activity"/>
    <property type="evidence" value="ECO:0007669"/>
    <property type="project" value="InterPro"/>
</dbReference>
<evidence type="ECO:0000256" key="6">
    <source>
        <dbReference type="ARBA" id="ARBA00022824"/>
    </source>
</evidence>
<comment type="similarity">
    <text evidence="1 8">Belongs to the arsA ATPase family.</text>
</comment>
<dbReference type="InterPro" id="IPR025723">
    <property type="entry name" value="ArsA/GET3_ATPase-like"/>
</dbReference>
<name>A0A1J4ME71_9CRYT</name>
<dbReference type="Gene3D" id="3.40.50.300">
    <property type="entry name" value="P-loop containing nucleotide triphosphate hydrolases"/>
    <property type="match status" value="1"/>
</dbReference>
<feature type="binding site" evidence="8">
    <location>
        <begin position="33"/>
        <end position="40"/>
    </location>
    <ligand>
        <name>ATP</name>
        <dbReference type="ChEBI" id="CHEBI:30616"/>
    </ligand>
</feature>
<feature type="domain" description="ArsA/GET3 Anion-transporting ATPase-like" evidence="9">
    <location>
        <begin position="323"/>
        <end position="372"/>
    </location>
</feature>
<dbReference type="InterPro" id="IPR027417">
    <property type="entry name" value="P-loop_NTPase"/>
</dbReference>
<dbReference type="RefSeq" id="XP_067066966.1">
    <property type="nucleotide sequence ID" value="XM_067211447.1"/>
</dbReference>
<evidence type="ECO:0000256" key="2">
    <source>
        <dbReference type="ARBA" id="ARBA00022448"/>
    </source>
</evidence>
<comment type="caution">
    <text evidence="8">Lacks conserved residue(s) required for the propagation of feature annotation.</text>
</comment>
<evidence type="ECO:0000259" key="9">
    <source>
        <dbReference type="Pfam" id="PF02374"/>
    </source>
</evidence>
<dbReference type="GO" id="GO:0005524">
    <property type="term" value="F:ATP binding"/>
    <property type="evidence" value="ECO:0007669"/>
    <property type="project" value="UniProtKB-UniRule"/>
</dbReference>
<dbReference type="PANTHER" id="PTHR10803:SF3">
    <property type="entry name" value="ATPASE GET3"/>
    <property type="match status" value="1"/>
</dbReference>
<dbReference type="InterPro" id="IPR016300">
    <property type="entry name" value="ATPase_ArsA/GET3"/>
</dbReference>
<gene>
    <name evidence="10" type="ORF">cand_012090</name>
</gene>
<comment type="subunit">
    <text evidence="8">Homodimer.</text>
</comment>
<keyword evidence="6 8" id="KW-0256">Endoplasmic reticulum</keyword>
<dbReference type="AlphaFoldDB" id="A0A1J4ME71"/>
<organism evidence="10 11">
    <name type="scientific">Cryptosporidium andersoni</name>
    <dbReference type="NCBI Taxonomy" id="117008"/>
    <lineage>
        <taxon>Eukaryota</taxon>
        <taxon>Sar</taxon>
        <taxon>Alveolata</taxon>
        <taxon>Apicomplexa</taxon>
        <taxon>Conoidasida</taxon>
        <taxon>Coccidia</taxon>
        <taxon>Eucoccidiorida</taxon>
        <taxon>Eimeriorina</taxon>
        <taxon>Cryptosporidiidae</taxon>
        <taxon>Cryptosporidium</taxon>
    </lineage>
</organism>
<dbReference type="OrthoDB" id="1770at2759"/>
<keyword evidence="4 8" id="KW-0547">Nucleotide-binding</keyword>
<dbReference type="FunFam" id="3.40.50.300:FF:001459">
    <property type="entry name" value="ATPase ASNA1 homolog"/>
    <property type="match status" value="1"/>
</dbReference>
<feature type="active site" evidence="8">
    <location>
        <position position="62"/>
    </location>
</feature>
<feature type="binding site" evidence="8">
    <location>
        <position position="261"/>
    </location>
    <ligand>
        <name>ATP</name>
        <dbReference type="ChEBI" id="CHEBI:30616"/>
    </ligand>
</feature>
<dbReference type="EMBL" id="LRBS01000112">
    <property type="protein sequence ID" value="OII72526.1"/>
    <property type="molecule type" value="Genomic_DNA"/>
</dbReference>
<dbReference type="NCBIfam" id="TIGR00345">
    <property type="entry name" value="GET3_arsA_TRC40"/>
    <property type="match status" value="1"/>
</dbReference>
<dbReference type="EC" id="3.6.-.-" evidence="8"/>
<evidence type="ECO:0000256" key="5">
    <source>
        <dbReference type="ARBA" id="ARBA00022801"/>
    </source>
</evidence>
<evidence type="ECO:0000313" key="11">
    <source>
        <dbReference type="Proteomes" id="UP000186804"/>
    </source>
</evidence>
<evidence type="ECO:0000256" key="1">
    <source>
        <dbReference type="ARBA" id="ARBA00011040"/>
    </source>
</evidence>
<dbReference type="GO" id="GO:0071816">
    <property type="term" value="P:tail-anchored membrane protein insertion into ER membrane"/>
    <property type="evidence" value="ECO:0007669"/>
    <property type="project" value="TreeGrafter"/>
</dbReference>
<dbReference type="PANTHER" id="PTHR10803">
    <property type="entry name" value="ARSENICAL PUMP-DRIVING ATPASE ARSENITE-TRANSLOCATING ATPASE"/>
    <property type="match status" value="1"/>
</dbReference>
<evidence type="ECO:0000256" key="7">
    <source>
        <dbReference type="ARBA" id="ARBA00022840"/>
    </source>
</evidence>
<evidence type="ECO:0000313" key="10">
    <source>
        <dbReference type="EMBL" id="OII72526.1"/>
    </source>
</evidence>
<keyword evidence="3 8" id="KW-0963">Cytoplasm</keyword>
<feature type="binding site" evidence="8">
    <location>
        <position position="234"/>
    </location>
    <ligand>
        <name>ATP</name>
        <dbReference type="ChEBI" id="CHEBI:30616"/>
    </ligand>
</feature>
<evidence type="ECO:0000256" key="3">
    <source>
        <dbReference type="ARBA" id="ARBA00022490"/>
    </source>
</evidence>
<keyword evidence="11" id="KW-1185">Reference proteome</keyword>
<feature type="domain" description="ArsA/GET3 Anion-transporting ATPase-like" evidence="9">
    <location>
        <begin position="26"/>
        <end position="268"/>
    </location>
</feature>
<dbReference type="Pfam" id="PF02374">
    <property type="entry name" value="ArsA_ATPase"/>
    <property type="match status" value="2"/>
</dbReference>
<evidence type="ECO:0000256" key="8">
    <source>
        <dbReference type="HAMAP-Rule" id="MF_03112"/>
    </source>
</evidence>
<accession>A0A1J4ME71</accession>
<keyword evidence="5 8" id="KW-0378">Hydrolase</keyword>
<dbReference type="VEuPathDB" id="CryptoDB:cand_012090"/>
<dbReference type="GO" id="GO:0043529">
    <property type="term" value="C:GET complex"/>
    <property type="evidence" value="ECO:0007669"/>
    <property type="project" value="TreeGrafter"/>
</dbReference>
<dbReference type="HAMAP" id="MF_03112">
    <property type="entry name" value="Asna1_Get3"/>
    <property type="match status" value="1"/>
</dbReference>
<dbReference type="Proteomes" id="UP000186804">
    <property type="component" value="Unassembled WGS sequence"/>
</dbReference>
<dbReference type="GeneID" id="92365394"/>
<comment type="function">
    <text evidence="8">ATPase required for the post-translational delivery of tail-anchored (TA) proteins to the endoplasmic reticulum. Recognizes and selectively binds the transmembrane domain of TA proteins in the cytosol. This complex then targets to the endoplasmic reticulum by membrane-bound receptors, where the tail-anchored protein is released for insertion. This process is regulated by ATP binding and hydrolysis. ATP binding drives the homodimer towards the closed dimer state, facilitating recognition of newly synthesized TA membrane proteins. ATP hydrolysis is required for insertion. Subsequently, the homodimer reverts towards the open dimer state, lowering its affinity for the membrane-bound receptor, and returning it to the cytosol to initiate a new round of targeting.</text>
</comment>
<keyword evidence="7 8" id="KW-0067">ATP-binding</keyword>
<proteinExistence type="inferred from homology"/>
<dbReference type="SUPFAM" id="SSF52540">
    <property type="entry name" value="P-loop containing nucleoside triphosphate hydrolases"/>
    <property type="match status" value="1"/>
</dbReference>
<dbReference type="CDD" id="cd02035">
    <property type="entry name" value="ArsA"/>
    <property type="match status" value="1"/>
</dbReference>
<keyword evidence="2 8" id="KW-0813">Transport</keyword>
<sequence length="390" mass="43851">MSTLYFDLENDLEPSLSSLFALKSLKWIFVGGKGGVGKTTTSCSIASKLSEERDSVLILSTDPAHNLSDAFVQKFGSTPTLINGYKNLYAMELDPSYQQVMEFKLKDEGFNLSKFLPDLLSALPGIDEALSFAALMQFVQTMSYSVIVFDTAPTGHTLRLLSFPSLLEKGLTKLSSLRQKMSGAFQLFNSISGSSLQEDDIHSKLDDLRAITTSVKETFQDASKTSFVCVCIPEFLSVYETERLIQELAKQSIDCSHIVVNQVVFPIADKLIGEDQSNTTLSIPSKYMCEEIPNDPNELRSFTLSLVSEYRTLWNYTRILYESYQSRRSMQRKYLEQIRDLYGCDFHVAYIPTLQSEVRGIDRLKHFGSLLVKKINIDTLLEADSLKVLA</sequence>